<dbReference type="SUPFAM" id="SSF56925">
    <property type="entry name" value="OMPA-like"/>
    <property type="match status" value="1"/>
</dbReference>
<organism evidence="4 5">
    <name type="scientific">Myroides indicus</name>
    <dbReference type="NCBI Taxonomy" id="1323422"/>
    <lineage>
        <taxon>Bacteria</taxon>
        <taxon>Pseudomonadati</taxon>
        <taxon>Bacteroidota</taxon>
        <taxon>Flavobacteriia</taxon>
        <taxon>Flavobacteriales</taxon>
        <taxon>Flavobacteriaceae</taxon>
        <taxon>Myroides</taxon>
    </lineage>
</organism>
<evidence type="ECO:0000256" key="1">
    <source>
        <dbReference type="ARBA" id="ARBA00022729"/>
    </source>
</evidence>
<dbReference type="Gene3D" id="2.40.160.20">
    <property type="match status" value="1"/>
</dbReference>
<dbReference type="InterPro" id="IPR011250">
    <property type="entry name" value="OMP/PagP_B-barrel"/>
</dbReference>
<dbReference type="RefSeq" id="WP_133711651.1">
    <property type="nucleotide sequence ID" value="NZ_SOAG01000003.1"/>
</dbReference>
<name>A0A4R7F5S4_9FLAO</name>
<evidence type="ECO:0000259" key="3">
    <source>
        <dbReference type="Pfam" id="PF13505"/>
    </source>
</evidence>
<feature type="domain" description="Outer membrane protein beta-barrel" evidence="3">
    <location>
        <begin position="7"/>
        <end position="185"/>
    </location>
</feature>
<dbReference type="OrthoDB" id="947434at2"/>
<protein>
    <submittedName>
        <fullName evidence="4">Outer membrane protein with beta-barrel domain</fullName>
    </submittedName>
</protein>
<dbReference type="EMBL" id="SOAG01000003">
    <property type="protein sequence ID" value="TDS65042.1"/>
    <property type="molecule type" value="Genomic_DNA"/>
</dbReference>
<dbReference type="AlphaFoldDB" id="A0A4R7F5S4"/>
<sequence>MKKIILSALALTAFTFTANAQTPDLKLGAKAGVNFANLNGGESMDMKTGFHVGVLAEIFINEKFSVQPEILYSSQGAEKDGLKANFDYINVPIIGKYYVMDGLNVQFGPQIGFLTKAELKGGGEKMDMKDASQKVDFGVNFGAGYELPMGVFFDARYNLGFTKVEKEGENSSKNGVIQISVGYKF</sequence>
<accession>A0A4R7F5S4</accession>
<evidence type="ECO:0000256" key="2">
    <source>
        <dbReference type="SAM" id="SignalP"/>
    </source>
</evidence>
<reference evidence="4 5" key="1">
    <citation type="submission" date="2019-03" db="EMBL/GenBank/DDBJ databases">
        <title>Genomic Encyclopedia of Archaeal and Bacterial Type Strains, Phase II (KMG-II): from individual species to whole genera.</title>
        <authorList>
            <person name="Goeker M."/>
        </authorList>
    </citation>
    <scope>NUCLEOTIDE SEQUENCE [LARGE SCALE GENOMIC DNA]</scope>
    <source>
        <strain evidence="4 5">DSM 28213</strain>
    </source>
</reference>
<gene>
    <name evidence="4" type="ORF">C8P70_10362</name>
</gene>
<dbReference type="Pfam" id="PF13505">
    <property type="entry name" value="OMP_b-brl"/>
    <property type="match status" value="1"/>
</dbReference>
<dbReference type="Proteomes" id="UP000295215">
    <property type="component" value="Unassembled WGS sequence"/>
</dbReference>
<dbReference type="InterPro" id="IPR027385">
    <property type="entry name" value="Beta-barrel_OMP"/>
</dbReference>
<feature type="chain" id="PRO_5020182119" evidence="2">
    <location>
        <begin position="21"/>
        <end position="185"/>
    </location>
</feature>
<evidence type="ECO:0000313" key="4">
    <source>
        <dbReference type="EMBL" id="TDS65042.1"/>
    </source>
</evidence>
<keyword evidence="1 2" id="KW-0732">Signal</keyword>
<keyword evidence="5" id="KW-1185">Reference proteome</keyword>
<comment type="caution">
    <text evidence="4">The sequence shown here is derived from an EMBL/GenBank/DDBJ whole genome shotgun (WGS) entry which is preliminary data.</text>
</comment>
<proteinExistence type="predicted"/>
<feature type="signal peptide" evidence="2">
    <location>
        <begin position="1"/>
        <end position="20"/>
    </location>
</feature>
<evidence type="ECO:0000313" key="5">
    <source>
        <dbReference type="Proteomes" id="UP000295215"/>
    </source>
</evidence>